<gene>
    <name evidence="12" type="ORF">V5O48_010406</name>
</gene>
<dbReference type="EMBL" id="JBAHYK010000750">
    <property type="protein sequence ID" value="KAL0571557.1"/>
    <property type="molecule type" value="Genomic_DNA"/>
</dbReference>
<keyword evidence="7 11" id="KW-0472">Membrane</keyword>
<evidence type="ECO:0000256" key="2">
    <source>
        <dbReference type="ARBA" id="ARBA00011085"/>
    </source>
</evidence>
<accession>A0ABR3F8R8</accession>
<evidence type="ECO:0000313" key="12">
    <source>
        <dbReference type="EMBL" id="KAL0571557.1"/>
    </source>
</evidence>
<feature type="transmembrane region" description="Helical" evidence="11">
    <location>
        <begin position="150"/>
        <end position="174"/>
    </location>
</feature>
<dbReference type="PANTHER" id="PTHR28097:SF1">
    <property type="entry name" value="PHEROMONE A FACTOR RECEPTOR"/>
    <property type="match status" value="1"/>
</dbReference>
<protein>
    <recommendedName>
        <fullName evidence="14">Pheromone receptor</fullName>
    </recommendedName>
</protein>
<comment type="subcellular location">
    <subcellularLocation>
        <location evidence="1">Membrane</location>
        <topology evidence="1">Multi-pass membrane protein</topology>
    </subcellularLocation>
</comment>
<keyword evidence="5 11" id="KW-1133">Transmembrane helix</keyword>
<dbReference type="PRINTS" id="PR00900">
    <property type="entry name" value="PHEROMONEAR"/>
</dbReference>
<dbReference type="InterPro" id="IPR001546">
    <property type="entry name" value="GPCR_Pheromne_A_rcpt"/>
</dbReference>
<feature type="region of interest" description="Disordered" evidence="10">
    <location>
        <begin position="385"/>
        <end position="503"/>
    </location>
</feature>
<keyword evidence="8" id="KW-0675">Receptor</keyword>
<keyword evidence="13" id="KW-1185">Reference proteome</keyword>
<keyword evidence="3" id="KW-0589">Pheromone response</keyword>
<dbReference type="Proteomes" id="UP001465976">
    <property type="component" value="Unassembled WGS sequence"/>
</dbReference>
<evidence type="ECO:0000313" key="13">
    <source>
        <dbReference type="Proteomes" id="UP001465976"/>
    </source>
</evidence>
<proteinExistence type="inferred from homology"/>
<evidence type="ECO:0000256" key="4">
    <source>
        <dbReference type="ARBA" id="ARBA00022692"/>
    </source>
</evidence>
<name>A0ABR3F8R8_9AGAR</name>
<feature type="transmembrane region" description="Helical" evidence="11">
    <location>
        <begin position="72"/>
        <end position="89"/>
    </location>
</feature>
<keyword evidence="4 11" id="KW-0812">Transmembrane</keyword>
<feature type="transmembrane region" description="Helical" evidence="11">
    <location>
        <begin position="110"/>
        <end position="130"/>
    </location>
</feature>
<evidence type="ECO:0000256" key="10">
    <source>
        <dbReference type="SAM" id="MobiDB-lite"/>
    </source>
</evidence>
<keyword evidence="9" id="KW-0807">Transducer</keyword>
<feature type="transmembrane region" description="Helical" evidence="11">
    <location>
        <begin position="29"/>
        <end position="52"/>
    </location>
</feature>
<dbReference type="CDD" id="cd14966">
    <property type="entry name" value="7tmD_STE3"/>
    <property type="match status" value="1"/>
</dbReference>
<organism evidence="12 13">
    <name type="scientific">Marasmius crinis-equi</name>
    <dbReference type="NCBI Taxonomy" id="585013"/>
    <lineage>
        <taxon>Eukaryota</taxon>
        <taxon>Fungi</taxon>
        <taxon>Dikarya</taxon>
        <taxon>Basidiomycota</taxon>
        <taxon>Agaricomycotina</taxon>
        <taxon>Agaricomycetes</taxon>
        <taxon>Agaricomycetidae</taxon>
        <taxon>Agaricales</taxon>
        <taxon>Marasmiineae</taxon>
        <taxon>Marasmiaceae</taxon>
        <taxon>Marasmius</taxon>
    </lineage>
</organism>
<keyword evidence="6" id="KW-0297">G-protein coupled receptor</keyword>
<feature type="transmembrane region" description="Helical" evidence="11">
    <location>
        <begin position="6"/>
        <end position="22"/>
    </location>
</feature>
<feature type="compositionally biased region" description="Polar residues" evidence="10">
    <location>
        <begin position="426"/>
        <end position="452"/>
    </location>
</feature>
<evidence type="ECO:0000256" key="8">
    <source>
        <dbReference type="ARBA" id="ARBA00023170"/>
    </source>
</evidence>
<feature type="transmembrane region" description="Helical" evidence="11">
    <location>
        <begin position="262"/>
        <end position="283"/>
    </location>
</feature>
<evidence type="ECO:0000256" key="7">
    <source>
        <dbReference type="ARBA" id="ARBA00023136"/>
    </source>
</evidence>
<feature type="compositionally biased region" description="Low complexity" evidence="10">
    <location>
        <begin position="487"/>
        <end position="497"/>
    </location>
</feature>
<evidence type="ECO:0000256" key="9">
    <source>
        <dbReference type="ARBA" id="ARBA00023224"/>
    </source>
</evidence>
<evidence type="ECO:0000256" key="3">
    <source>
        <dbReference type="ARBA" id="ARBA00022507"/>
    </source>
</evidence>
<evidence type="ECO:0000256" key="5">
    <source>
        <dbReference type="ARBA" id="ARBA00022989"/>
    </source>
</evidence>
<evidence type="ECO:0000256" key="1">
    <source>
        <dbReference type="ARBA" id="ARBA00004141"/>
    </source>
</evidence>
<comment type="caution">
    <text evidence="12">The sequence shown here is derived from an EMBL/GenBank/DDBJ whole genome shotgun (WGS) entry which is preliminary data.</text>
</comment>
<dbReference type="PRINTS" id="PR00899">
    <property type="entry name" value="GPCRSTE3"/>
</dbReference>
<dbReference type="InterPro" id="IPR001499">
    <property type="entry name" value="GPCR_STE3"/>
</dbReference>
<evidence type="ECO:0008006" key="14">
    <source>
        <dbReference type="Google" id="ProtNLM"/>
    </source>
</evidence>
<dbReference type="Pfam" id="PF02076">
    <property type="entry name" value="STE3"/>
    <property type="match status" value="1"/>
</dbReference>
<evidence type="ECO:0000256" key="11">
    <source>
        <dbReference type="SAM" id="Phobius"/>
    </source>
</evidence>
<comment type="similarity">
    <text evidence="2">Belongs to the G-protein coupled receptor 4 family.</text>
</comment>
<evidence type="ECO:0000256" key="6">
    <source>
        <dbReference type="ARBA" id="ARBA00023040"/>
    </source>
</evidence>
<dbReference type="PANTHER" id="PTHR28097">
    <property type="entry name" value="PHEROMONE A FACTOR RECEPTOR"/>
    <property type="match status" value="1"/>
</dbReference>
<sequence length="503" mass="56247">MHPEFAPISFIAAAAVLLPLPAHWRARNIATLSIIGWLFVLNIIFGVDALVWADNVEIVIPVWCDITTKLQVGGNIALPAACLAICIHLEQVASTRVARYTTADRKRRQFFEAFMCILLPIVYMGLHFIVQGHRFDIIQGYGCRSTTFFSIPSIILVSVPPLLLSFLCLVYGGLALRHFIARRLTFTSHLSHSALTPSRFLRLITMSLLQMFWALAVSIFVLWFNIIATPIRPYTSWDKVHSDWLRIDQYAELFTPPQVLQAFYVIWWIIPTSTAIFVIFFAFGQESRDIYAGAVIWVWTKVLRQKKWDSKNKKFGLPLFKKNSSQGVHLPTLIKPGFTKSSETSETGLARLSSTAASTRTGHDDDYDFNARSYSQCYSSSARSDVDTETVVSSPTSPHLKYKKMDEDDVPPLPTSPAPAYEAEPSTPSTLSSFPATPSTIPSRFPTSTRTNPFMLPEIPTQPRIDISQRIADPAVLSRAIEPNTPSPSSSYPSSLSGWPRAI</sequence>
<reference evidence="12 13" key="1">
    <citation type="submission" date="2024-02" db="EMBL/GenBank/DDBJ databases">
        <title>A draft genome for the cacao thread blight pathogen Marasmius crinis-equi.</title>
        <authorList>
            <person name="Cohen S.P."/>
            <person name="Baruah I.K."/>
            <person name="Amoako-Attah I."/>
            <person name="Bukari Y."/>
            <person name="Meinhardt L.W."/>
            <person name="Bailey B.A."/>
        </authorList>
    </citation>
    <scope>NUCLEOTIDE SEQUENCE [LARGE SCALE GENOMIC DNA]</scope>
    <source>
        <strain evidence="12 13">GH-76</strain>
    </source>
</reference>
<feature type="transmembrane region" description="Helical" evidence="11">
    <location>
        <begin position="208"/>
        <end position="228"/>
    </location>
</feature>